<evidence type="ECO:0000313" key="2">
    <source>
        <dbReference type="Proteomes" id="UP000276133"/>
    </source>
</evidence>
<name>A0A3M7R0L7_BRAPC</name>
<evidence type="ECO:0000313" key="1">
    <source>
        <dbReference type="EMBL" id="RNA17093.1"/>
    </source>
</evidence>
<keyword evidence="2" id="KW-1185">Reference proteome</keyword>
<dbReference type="Proteomes" id="UP000276133">
    <property type="component" value="Unassembled WGS sequence"/>
</dbReference>
<accession>A0A3M7R0L7</accession>
<gene>
    <name evidence="1" type="ORF">BpHYR1_046349</name>
</gene>
<proteinExistence type="predicted"/>
<dbReference type="EMBL" id="REGN01004533">
    <property type="protein sequence ID" value="RNA17093.1"/>
    <property type="molecule type" value="Genomic_DNA"/>
</dbReference>
<organism evidence="1 2">
    <name type="scientific">Brachionus plicatilis</name>
    <name type="common">Marine rotifer</name>
    <name type="synonym">Brachionus muelleri</name>
    <dbReference type="NCBI Taxonomy" id="10195"/>
    <lineage>
        <taxon>Eukaryota</taxon>
        <taxon>Metazoa</taxon>
        <taxon>Spiralia</taxon>
        <taxon>Gnathifera</taxon>
        <taxon>Rotifera</taxon>
        <taxon>Eurotatoria</taxon>
        <taxon>Monogononta</taxon>
        <taxon>Pseudotrocha</taxon>
        <taxon>Ploima</taxon>
        <taxon>Brachionidae</taxon>
        <taxon>Brachionus</taxon>
    </lineage>
</organism>
<dbReference type="AlphaFoldDB" id="A0A3M7R0L7"/>
<protein>
    <submittedName>
        <fullName evidence="1">Uncharacterized protein</fullName>
    </submittedName>
</protein>
<reference evidence="1 2" key="1">
    <citation type="journal article" date="2018" name="Sci. Rep.">
        <title>Genomic signatures of local adaptation to the degree of environmental predictability in rotifers.</title>
        <authorList>
            <person name="Franch-Gras L."/>
            <person name="Hahn C."/>
            <person name="Garcia-Roger E.M."/>
            <person name="Carmona M.J."/>
            <person name="Serra M."/>
            <person name="Gomez A."/>
        </authorList>
    </citation>
    <scope>NUCLEOTIDE SEQUENCE [LARGE SCALE GENOMIC DNA]</scope>
    <source>
        <strain evidence="1">HYR1</strain>
    </source>
</reference>
<sequence length="92" mass="10565">MQLKNGRVPLEKLNQILSRKAHSVADLFGSPRYQPRYGLQEHSAIFVQYSHHIMHCLHLNGRQPRLLTGHAHGLTCSDERWCHASCVEHCGR</sequence>
<comment type="caution">
    <text evidence="1">The sequence shown here is derived from an EMBL/GenBank/DDBJ whole genome shotgun (WGS) entry which is preliminary data.</text>
</comment>